<comment type="caution">
    <text evidence="4">The sequence shown here is derived from an EMBL/GenBank/DDBJ whole genome shotgun (WGS) entry which is preliminary data.</text>
</comment>
<feature type="transmembrane region" description="Helical" evidence="2">
    <location>
        <begin position="463"/>
        <end position="483"/>
    </location>
</feature>
<dbReference type="SUPFAM" id="SSF48452">
    <property type="entry name" value="TPR-like"/>
    <property type="match status" value="1"/>
</dbReference>
<proteinExistence type="predicted"/>
<feature type="compositionally biased region" description="Basic and acidic residues" evidence="1">
    <location>
        <begin position="139"/>
        <end position="156"/>
    </location>
</feature>
<dbReference type="PANTHER" id="PTHR28581:SF2">
    <property type="entry name" value="NUTRITIONALLY-REGULATED ADIPOSE AND CARDIAC ENRICHED PROTEIN HOMOLOG ISOFORM X1"/>
    <property type="match status" value="1"/>
</dbReference>
<dbReference type="InterPro" id="IPR042318">
    <property type="entry name" value="Consortin"/>
</dbReference>
<sequence length="524" mass="58637">MTRRSPDVPVASRQSAGLPMNLAIPGLCRHSPGLHLGTTGDNRGVAVALPESVWATVEQRCRPGCSRCRPGCSRCRANRCRSFTGLTRTLKMEKLPDNVSENQKEVTDPVPTSERVVAGDERLVAGAEAKADFVETLKPNTEEHQTADITEAKNESDTEAITNVDAGTDVSKKAKQEGANGTAEEQTAEESTDITDVEEESQENSDGAGEGTEPHLDDEGRTMMFEDGLKHDKVGEKNEALKCYLRCLVGLKQDSRFALLPQCLRNIADIYFSRDEYDKAVSFIQAEKLYYESVLIDDSELQKHIEEAMAAGDPTGEKVKDIDIDALRATEYEQLARLCMDEKQPVYYRPQLALEYAGKATKLRQKVYGDGHPIVQQTLDFFATVYAEVGKVQYTESMGKYDPSEKLDLSGEIKPASSSTTEPTSILRKRKSTVEAERSRRVRFDENQVPPEEAEREEKCARFVLLLLFITLLFVLLVLGVYISCSLSPSTGCRNVRRLIYDVVMRLRYWYYHYTTSSQDVQYA</sequence>
<dbReference type="AlphaFoldDB" id="A0A9D4KU79"/>
<dbReference type="Proteomes" id="UP000828390">
    <property type="component" value="Unassembled WGS sequence"/>
</dbReference>
<gene>
    <name evidence="4" type="ORF">DPMN_088514</name>
</gene>
<evidence type="ECO:0000313" key="5">
    <source>
        <dbReference type="Proteomes" id="UP000828390"/>
    </source>
</evidence>
<keyword evidence="2" id="KW-0472">Membrane</keyword>
<name>A0A9D4KU79_DREPO</name>
<keyword evidence="5" id="KW-1185">Reference proteome</keyword>
<dbReference type="PANTHER" id="PTHR28581">
    <property type="entry name" value="CONSORTIN"/>
    <property type="match status" value="1"/>
</dbReference>
<evidence type="ECO:0000313" key="4">
    <source>
        <dbReference type="EMBL" id="KAH3846215.1"/>
    </source>
</evidence>
<dbReference type="Pfam" id="PF22883">
    <property type="entry name" value="Consortin_N"/>
    <property type="match status" value="1"/>
</dbReference>
<keyword evidence="2" id="KW-0812">Transmembrane</keyword>
<dbReference type="InterPro" id="IPR054132">
    <property type="entry name" value="Consortin_N"/>
</dbReference>
<reference evidence="4" key="1">
    <citation type="journal article" date="2019" name="bioRxiv">
        <title>The Genome of the Zebra Mussel, Dreissena polymorpha: A Resource for Invasive Species Research.</title>
        <authorList>
            <person name="McCartney M.A."/>
            <person name="Auch B."/>
            <person name="Kono T."/>
            <person name="Mallez S."/>
            <person name="Zhang Y."/>
            <person name="Obille A."/>
            <person name="Becker A."/>
            <person name="Abrahante J.E."/>
            <person name="Garbe J."/>
            <person name="Badalamenti J.P."/>
            <person name="Herman A."/>
            <person name="Mangelson H."/>
            <person name="Liachko I."/>
            <person name="Sullivan S."/>
            <person name="Sone E.D."/>
            <person name="Koren S."/>
            <person name="Silverstein K.A.T."/>
            <person name="Beckman K.B."/>
            <person name="Gohl D.M."/>
        </authorList>
    </citation>
    <scope>NUCLEOTIDE SEQUENCE</scope>
    <source>
        <strain evidence="4">Duluth1</strain>
        <tissue evidence="4">Whole animal</tissue>
    </source>
</reference>
<feature type="domain" description="Consortin N-terminal" evidence="3">
    <location>
        <begin position="257"/>
        <end position="307"/>
    </location>
</feature>
<feature type="compositionally biased region" description="Acidic residues" evidence="1">
    <location>
        <begin position="186"/>
        <end position="203"/>
    </location>
</feature>
<dbReference type="GO" id="GO:0005886">
    <property type="term" value="C:plasma membrane"/>
    <property type="evidence" value="ECO:0007669"/>
    <property type="project" value="TreeGrafter"/>
</dbReference>
<dbReference type="GO" id="GO:0071253">
    <property type="term" value="F:connexin binding"/>
    <property type="evidence" value="ECO:0007669"/>
    <property type="project" value="InterPro"/>
</dbReference>
<dbReference type="GO" id="GO:0005802">
    <property type="term" value="C:trans-Golgi network"/>
    <property type="evidence" value="ECO:0007669"/>
    <property type="project" value="InterPro"/>
</dbReference>
<reference evidence="4" key="2">
    <citation type="submission" date="2020-11" db="EMBL/GenBank/DDBJ databases">
        <authorList>
            <person name="McCartney M.A."/>
            <person name="Auch B."/>
            <person name="Kono T."/>
            <person name="Mallez S."/>
            <person name="Becker A."/>
            <person name="Gohl D.M."/>
            <person name="Silverstein K.A.T."/>
            <person name="Koren S."/>
            <person name="Bechman K.B."/>
            <person name="Herman A."/>
            <person name="Abrahante J.E."/>
            <person name="Garbe J."/>
        </authorList>
    </citation>
    <scope>NUCLEOTIDE SEQUENCE</scope>
    <source>
        <strain evidence="4">Duluth1</strain>
        <tissue evidence="4">Whole animal</tissue>
    </source>
</reference>
<dbReference type="GO" id="GO:0030133">
    <property type="term" value="C:transport vesicle"/>
    <property type="evidence" value="ECO:0007669"/>
    <property type="project" value="TreeGrafter"/>
</dbReference>
<dbReference type="EMBL" id="JAIWYP010000003">
    <property type="protein sequence ID" value="KAH3846215.1"/>
    <property type="molecule type" value="Genomic_DNA"/>
</dbReference>
<evidence type="ECO:0000259" key="3">
    <source>
        <dbReference type="Pfam" id="PF22883"/>
    </source>
</evidence>
<evidence type="ECO:0000256" key="2">
    <source>
        <dbReference type="SAM" id="Phobius"/>
    </source>
</evidence>
<feature type="region of interest" description="Disordered" evidence="1">
    <location>
        <begin position="139"/>
        <end position="219"/>
    </location>
</feature>
<accession>A0A9D4KU79</accession>
<keyword evidence="2" id="KW-1133">Transmembrane helix</keyword>
<dbReference type="Gene3D" id="1.25.40.10">
    <property type="entry name" value="Tetratricopeptide repeat domain"/>
    <property type="match status" value="1"/>
</dbReference>
<feature type="region of interest" description="Disordered" evidence="1">
    <location>
        <begin position="406"/>
        <end position="431"/>
    </location>
</feature>
<protein>
    <recommendedName>
        <fullName evidence="3">Consortin N-terminal domain-containing protein</fullName>
    </recommendedName>
</protein>
<evidence type="ECO:0000256" key="1">
    <source>
        <dbReference type="SAM" id="MobiDB-lite"/>
    </source>
</evidence>
<dbReference type="InterPro" id="IPR011990">
    <property type="entry name" value="TPR-like_helical_dom_sf"/>
</dbReference>
<dbReference type="GO" id="GO:0042998">
    <property type="term" value="P:positive regulation of Golgi to plasma membrane protein transport"/>
    <property type="evidence" value="ECO:0007669"/>
    <property type="project" value="TreeGrafter"/>
</dbReference>
<organism evidence="4 5">
    <name type="scientific">Dreissena polymorpha</name>
    <name type="common">Zebra mussel</name>
    <name type="synonym">Mytilus polymorpha</name>
    <dbReference type="NCBI Taxonomy" id="45954"/>
    <lineage>
        <taxon>Eukaryota</taxon>
        <taxon>Metazoa</taxon>
        <taxon>Spiralia</taxon>
        <taxon>Lophotrochozoa</taxon>
        <taxon>Mollusca</taxon>
        <taxon>Bivalvia</taxon>
        <taxon>Autobranchia</taxon>
        <taxon>Heteroconchia</taxon>
        <taxon>Euheterodonta</taxon>
        <taxon>Imparidentia</taxon>
        <taxon>Neoheterodontei</taxon>
        <taxon>Myida</taxon>
        <taxon>Dreissenoidea</taxon>
        <taxon>Dreissenidae</taxon>
        <taxon>Dreissena</taxon>
    </lineage>
</organism>